<dbReference type="GO" id="GO:0003677">
    <property type="term" value="F:DNA binding"/>
    <property type="evidence" value="ECO:0007669"/>
    <property type="project" value="UniProtKB-KW"/>
</dbReference>
<sequence>MVDVRKIGAYISNLRKEKDWTQMELANQLNVSHQAVSKWERGESLPDIGTLSELARLFEKTIDDILYVGNSIKNQTKVGKMIETIIDNRPEHAANMINDGTVNIEDMIEVAPLVKASSLQKITENIKQNKFDLAIILQLAPFINQETLDELVTNVKDEEVKWELISGLAPFISKNALIKLADTILEVDAQYLGGIAPFLDKEYIKQLVFRMENSDLNWEGVHTLVPFLDQETIHHLVDQMMDNELNIEKLASLAPFISQEKIIELLDGIEGEQINTNTK</sequence>
<dbReference type="PANTHER" id="PTHR46558:SF11">
    <property type="entry name" value="HTH-TYPE TRANSCRIPTIONAL REGULATOR XRE"/>
    <property type="match status" value="1"/>
</dbReference>
<dbReference type="PROSITE" id="PS50943">
    <property type="entry name" value="HTH_CROC1"/>
    <property type="match status" value="1"/>
</dbReference>
<dbReference type="CDD" id="cd00093">
    <property type="entry name" value="HTH_XRE"/>
    <property type="match status" value="1"/>
</dbReference>
<keyword evidence="1" id="KW-0238">DNA-binding</keyword>
<evidence type="ECO:0000313" key="4">
    <source>
        <dbReference type="Proteomes" id="UP000221020"/>
    </source>
</evidence>
<evidence type="ECO:0000313" key="3">
    <source>
        <dbReference type="EMBL" id="PED82477.1"/>
    </source>
</evidence>
<organism evidence="3 4">
    <name type="scientific">Bacillus pseudomycoides</name>
    <dbReference type="NCBI Taxonomy" id="64104"/>
    <lineage>
        <taxon>Bacteria</taxon>
        <taxon>Bacillati</taxon>
        <taxon>Bacillota</taxon>
        <taxon>Bacilli</taxon>
        <taxon>Bacillales</taxon>
        <taxon>Bacillaceae</taxon>
        <taxon>Bacillus</taxon>
        <taxon>Bacillus cereus group</taxon>
    </lineage>
</organism>
<comment type="caution">
    <text evidence="3">The sequence shown here is derived from an EMBL/GenBank/DDBJ whole genome shotgun (WGS) entry which is preliminary data.</text>
</comment>
<dbReference type="Gene3D" id="1.10.260.40">
    <property type="entry name" value="lambda repressor-like DNA-binding domains"/>
    <property type="match status" value="1"/>
</dbReference>
<dbReference type="InterPro" id="IPR010982">
    <property type="entry name" value="Lambda_DNA-bd_dom_sf"/>
</dbReference>
<dbReference type="Proteomes" id="UP000221020">
    <property type="component" value="Unassembled WGS sequence"/>
</dbReference>
<dbReference type="SUPFAM" id="SSF47413">
    <property type="entry name" value="lambda repressor-like DNA-binding domains"/>
    <property type="match status" value="1"/>
</dbReference>
<dbReference type="PANTHER" id="PTHR46558">
    <property type="entry name" value="TRACRIPTIONAL REGULATORY PROTEIN-RELATED-RELATED"/>
    <property type="match status" value="1"/>
</dbReference>
<evidence type="ECO:0000259" key="2">
    <source>
        <dbReference type="PROSITE" id="PS50943"/>
    </source>
</evidence>
<feature type="domain" description="HTH cro/C1-type" evidence="2">
    <location>
        <begin position="11"/>
        <end position="65"/>
    </location>
</feature>
<accession>A0AA91VCD5</accession>
<dbReference type="EMBL" id="NVOR01000034">
    <property type="protein sequence ID" value="PED82477.1"/>
    <property type="molecule type" value="Genomic_DNA"/>
</dbReference>
<dbReference type="RefSeq" id="WP_097897960.1">
    <property type="nucleotide sequence ID" value="NZ_NVOR01000034.1"/>
</dbReference>
<gene>
    <name evidence="3" type="ORF">CON65_11980</name>
</gene>
<proteinExistence type="predicted"/>
<evidence type="ECO:0000256" key="1">
    <source>
        <dbReference type="ARBA" id="ARBA00023125"/>
    </source>
</evidence>
<dbReference type="AlphaFoldDB" id="A0AA91VCD5"/>
<name>A0AA91VCD5_9BACI</name>
<protein>
    <recommendedName>
        <fullName evidence="2">HTH cro/C1-type domain-containing protein</fullName>
    </recommendedName>
</protein>
<dbReference type="SMART" id="SM00530">
    <property type="entry name" value="HTH_XRE"/>
    <property type="match status" value="1"/>
</dbReference>
<reference evidence="3 4" key="1">
    <citation type="submission" date="2017-09" db="EMBL/GenBank/DDBJ databases">
        <title>Large-scale bioinformatics analysis of Bacillus genomes uncovers conserved roles of natural products in bacterial physiology.</title>
        <authorList>
            <consortium name="Agbiome Team Llc"/>
            <person name="Bleich R.M."/>
            <person name="Grubbs K.J."/>
            <person name="Santa Maria K.C."/>
            <person name="Allen S.E."/>
            <person name="Farag S."/>
            <person name="Shank E.A."/>
            <person name="Bowers A."/>
        </authorList>
    </citation>
    <scope>NUCLEOTIDE SEQUENCE [LARGE SCALE GENOMIC DNA]</scope>
    <source>
        <strain evidence="3 4">AFS092012</strain>
    </source>
</reference>
<dbReference type="Pfam" id="PF01381">
    <property type="entry name" value="HTH_3"/>
    <property type="match status" value="1"/>
</dbReference>
<dbReference type="InterPro" id="IPR001387">
    <property type="entry name" value="Cro/C1-type_HTH"/>
</dbReference>